<evidence type="ECO:0000313" key="3">
    <source>
        <dbReference type="Proteomes" id="UP001386955"/>
    </source>
</evidence>
<dbReference type="PANTHER" id="PTHR36715:SF1">
    <property type="entry name" value="PROTEIN, PUTATIVE-RELATED"/>
    <property type="match status" value="1"/>
</dbReference>
<evidence type="ECO:0000256" key="1">
    <source>
        <dbReference type="SAM" id="MobiDB-lite"/>
    </source>
</evidence>
<dbReference type="PANTHER" id="PTHR36715">
    <property type="entry name" value="BNAANNG41370D PROTEIN"/>
    <property type="match status" value="1"/>
</dbReference>
<dbReference type="AlphaFoldDB" id="A0AAN9S7R6"/>
<name>A0AAN9S7R6_PSOTE</name>
<organism evidence="2 3">
    <name type="scientific">Psophocarpus tetragonolobus</name>
    <name type="common">Winged bean</name>
    <name type="synonym">Dolichos tetragonolobus</name>
    <dbReference type="NCBI Taxonomy" id="3891"/>
    <lineage>
        <taxon>Eukaryota</taxon>
        <taxon>Viridiplantae</taxon>
        <taxon>Streptophyta</taxon>
        <taxon>Embryophyta</taxon>
        <taxon>Tracheophyta</taxon>
        <taxon>Spermatophyta</taxon>
        <taxon>Magnoliopsida</taxon>
        <taxon>eudicotyledons</taxon>
        <taxon>Gunneridae</taxon>
        <taxon>Pentapetalae</taxon>
        <taxon>rosids</taxon>
        <taxon>fabids</taxon>
        <taxon>Fabales</taxon>
        <taxon>Fabaceae</taxon>
        <taxon>Papilionoideae</taxon>
        <taxon>50 kb inversion clade</taxon>
        <taxon>NPAAA clade</taxon>
        <taxon>indigoferoid/millettioid clade</taxon>
        <taxon>Phaseoleae</taxon>
        <taxon>Psophocarpus</taxon>
    </lineage>
</organism>
<proteinExistence type="predicted"/>
<evidence type="ECO:0000313" key="2">
    <source>
        <dbReference type="EMBL" id="KAK7390872.1"/>
    </source>
</evidence>
<sequence>MLTNGVSVYPFFLSQTPSLANTLCKWGALILPLLATFLIIRFRQNTPSIPLLVADYDYSDTDDDDDDDDKEEISSTSEFEEEEEEEDDDRSNEYFRVTGSSNEDGLFLRRRSVGDFLSLPEMANSESVVKLWDTIGFGLGLGLDYSSSDGSVVSVYHGERELRPDPPVLVSAGENASGNLAVRIWDARLRRRILVVIAEWGPTLGKTVGVESCGVHKVYVNDDGRYGFTVGDIRNATSPLQSITDSHLHLWWPNSFLIKI</sequence>
<gene>
    <name evidence="2" type="ORF">VNO78_19029</name>
</gene>
<reference evidence="2 3" key="1">
    <citation type="submission" date="2024-01" db="EMBL/GenBank/DDBJ databases">
        <title>The genomes of 5 underutilized Papilionoideae crops provide insights into root nodulation and disease resistanc.</title>
        <authorList>
            <person name="Jiang F."/>
        </authorList>
    </citation>
    <scope>NUCLEOTIDE SEQUENCE [LARGE SCALE GENOMIC DNA]</scope>
    <source>
        <strain evidence="2">DUOXIRENSHENG_FW03</strain>
        <tissue evidence="2">Leaves</tissue>
    </source>
</reference>
<dbReference type="EMBL" id="JAYMYS010000005">
    <property type="protein sequence ID" value="KAK7390872.1"/>
    <property type="molecule type" value="Genomic_DNA"/>
</dbReference>
<protein>
    <submittedName>
        <fullName evidence="2">Uncharacterized protein</fullName>
    </submittedName>
</protein>
<feature type="compositionally biased region" description="Acidic residues" evidence="1">
    <location>
        <begin position="78"/>
        <end position="90"/>
    </location>
</feature>
<keyword evidence="3" id="KW-1185">Reference proteome</keyword>
<dbReference type="Proteomes" id="UP001386955">
    <property type="component" value="Unassembled WGS sequence"/>
</dbReference>
<accession>A0AAN9S7R6</accession>
<feature type="compositionally biased region" description="Acidic residues" evidence="1">
    <location>
        <begin position="60"/>
        <end position="71"/>
    </location>
</feature>
<feature type="region of interest" description="Disordered" evidence="1">
    <location>
        <begin position="60"/>
        <end position="92"/>
    </location>
</feature>
<comment type="caution">
    <text evidence="2">The sequence shown here is derived from an EMBL/GenBank/DDBJ whole genome shotgun (WGS) entry which is preliminary data.</text>
</comment>